<protein>
    <submittedName>
        <fullName evidence="2">Uncharacterized protein</fullName>
    </submittedName>
</protein>
<feature type="region of interest" description="Disordered" evidence="1">
    <location>
        <begin position="33"/>
        <end position="64"/>
    </location>
</feature>
<evidence type="ECO:0000313" key="2">
    <source>
        <dbReference type="EMBL" id="CAB9510166.1"/>
    </source>
</evidence>
<dbReference type="EMBL" id="CAICTM010000423">
    <property type="protein sequence ID" value="CAB9510166.1"/>
    <property type="molecule type" value="Genomic_DNA"/>
</dbReference>
<name>A0A9N8E0C1_9STRA</name>
<reference evidence="2" key="1">
    <citation type="submission" date="2020-06" db="EMBL/GenBank/DDBJ databases">
        <authorList>
            <consortium name="Plant Systems Biology data submission"/>
        </authorList>
    </citation>
    <scope>NUCLEOTIDE SEQUENCE</scope>
    <source>
        <strain evidence="2">D6</strain>
    </source>
</reference>
<accession>A0A9N8E0C1</accession>
<keyword evidence="3" id="KW-1185">Reference proteome</keyword>
<evidence type="ECO:0000256" key="1">
    <source>
        <dbReference type="SAM" id="MobiDB-lite"/>
    </source>
</evidence>
<dbReference type="AlphaFoldDB" id="A0A9N8E0C1"/>
<proteinExistence type="predicted"/>
<feature type="region of interest" description="Disordered" evidence="1">
    <location>
        <begin position="222"/>
        <end position="289"/>
    </location>
</feature>
<gene>
    <name evidence="2" type="ORF">SEMRO_424_G139940.1</name>
</gene>
<evidence type="ECO:0000313" key="3">
    <source>
        <dbReference type="Proteomes" id="UP001153069"/>
    </source>
</evidence>
<comment type="caution">
    <text evidence="2">The sequence shown here is derived from an EMBL/GenBank/DDBJ whole genome shotgun (WGS) entry which is preliminary data.</text>
</comment>
<feature type="compositionally biased region" description="Low complexity" evidence="1">
    <location>
        <begin position="279"/>
        <end position="289"/>
    </location>
</feature>
<dbReference type="Proteomes" id="UP001153069">
    <property type="component" value="Unassembled WGS sequence"/>
</dbReference>
<sequence>MVSPLDALELKPSMKSRQPLCRTRTLDTARAHTFGGRRDNNSSFSGGFDFPGVPDQHGPAKPKSNKHVRFADEKENTCHVLDPIFEDADDLKEFYVLPDELREIKRLGFMACKEAQRTGLAGLLTEIYGTSNERDIQDRLNYWCRMGSACRGLERFANEELSKRRNIFRKRAIVSVLEAQQQLKNEKGIDTANVLRRLSEAYTEQARLFALRLAAADFHAIQTVKAPPPPPRSPKAGSPKSTQEEKADDINGSAQRRGSAQRVSRKSRAERMKERAAAEKGTATPAAAAAQLQGENGVLFRRNNTTMTAVVLQQKSSTNSDVVP</sequence>
<organism evidence="2 3">
    <name type="scientific">Seminavis robusta</name>
    <dbReference type="NCBI Taxonomy" id="568900"/>
    <lineage>
        <taxon>Eukaryota</taxon>
        <taxon>Sar</taxon>
        <taxon>Stramenopiles</taxon>
        <taxon>Ochrophyta</taxon>
        <taxon>Bacillariophyta</taxon>
        <taxon>Bacillariophyceae</taxon>
        <taxon>Bacillariophycidae</taxon>
        <taxon>Naviculales</taxon>
        <taxon>Naviculaceae</taxon>
        <taxon>Seminavis</taxon>
    </lineage>
</organism>
<feature type="compositionally biased region" description="Basic and acidic residues" evidence="1">
    <location>
        <begin position="267"/>
        <end position="278"/>
    </location>
</feature>
<feature type="compositionally biased region" description="Polar residues" evidence="1">
    <location>
        <begin position="252"/>
        <end position="262"/>
    </location>
</feature>